<sequence>MVTDDELSRLAEEALLREAQRGAQRARECGPSGWMKSRLPSTNKTFLHNTLLGAMASNRAKEKQEQTRCERGRKKREQEERDRNTYKRVYLHASTRTHKKPTDQTETNAKTKKTSKEAEKNIFTWTDSGLELGTKRGSSDDRMDDKGRGKKTQKTGKTQVAVLSRRINFMPSTTKEGPDDKR</sequence>
<dbReference type="EMBL" id="JARAKH010000017">
    <property type="protein sequence ID" value="KAK8395638.1"/>
    <property type="molecule type" value="Genomic_DNA"/>
</dbReference>
<dbReference type="PANTHER" id="PTHR34769">
    <property type="entry name" value="RCG42593, ISOFORM CRA_A"/>
    <property type="match status" value="1"/>
</dbReference>
<reference evidence="2 3" key="1">
    <citation type="submission" date="2023-03" db="EMBL/GenBank/DDBJ databases">
        <title>High-quality genome of Scylla paramamosain provides insights in environmental adaptation.</title>
        <authorList>
            <person name="Zhang L."/>
        </authorList>
    </citation>
    <scope>NUCLEOTIDE SEQUENCE [LARGE SCALE GENOMIC DNA]</scope>
    <source>
        <strain evidence="2">LZ_2023a</strain>
        <tissue evidence="2">Muscle</tissue>
    </source>
</reference>
<name>A0AAW0U6D8_SCYPA</name>
<gene>
    <name evidence="2" type="ORF">O3P69_005624</name>
</gene>
<keyword evidence="3" id="KW-1185">Reference proteome</keyword>
<organism evidence="2 3">
    <name type="scientific">Scylla paramamosain</name>
    <name type="common">Mud crab</name>
    <dbReference type="NCBI Taxonomy" id="85552"/>
    <lineage>
        <taxon>Eukaryota</taxon>
        <taxon>Metazoa</taxon>
        <taxon>Ecdysozoa</taxon>
        <taxon>Arthropoda</taxon>
        <taxon>Crustacea</taxon>
        <taxon>Multicrustacea</taxon>
        <taxon>Malacostraca</taxon>
        <taxon>Eumalacostraca</taxon>
        <taxon>Eucarida</taxon>
        <taxon>Decapoda</taxon>
        <taxon>Pleocyemata</taxon>
        <taxon>Brachyura</taxon>
        <taxon>Eubrachyura</taxon>
        <taxon>Portunoidea</taxon>
        <taxon>Portunidae</taxon>
        <taxon>Portuninae</taxon>
        <taxon>Scylla</taxon>
    </lineage>
</organism>
<dbReference type="PANTHER" id="PTHR34769:SF1">
    <property type="entry name" value="RNA POLYMERASE I AND III SUBUNIT D"/>
    <property type="match status" value="1"/>
</dbReference>
<comment type="caution">
    <text evidence="2">The sequence shown here is derived from an EMBL/GenBank/DDBJ whole genome shotgun (WGS) entry which is preliminary data.</text>
</comment>
<accession>A0AAW0U6D8</accession>
<evidence type="ECO:0000313" key="3">
    <source>
        <dbReference type="Proteomes" id="UP001487740"/>
    </source>
</evidence>
<feature type="compositionally biased region" description="Basic and acidic residues" evidence="1">
    <location>
        <begin position="133"/>
        <end position="147"/>
    </location>
</feature>
<dbReference type="AlphaFoldDB" id="A0AAW0U6D8"/>
<dbReference type="Proteomes" id="UP001487740">
    <property type="component" value="Unassembled WGS sequence"/>
</dbReference>
<proteinExistence type="predicted"/>
<feature type="region of interest" description="Disordered" evidence="1">
    <location>
        <begin position="22"/>
        <end position="41"/>
    </location>
</feature>
<evidence type="ECO:0000256" key="1">
    <source>
        <dbReference type="SAM" id="MobiDB-lite"/>
    </source>
</evidence>
<dbReference type="InterPro" id="IPR038948">
    <property type="entry name" value="POLR1D-like"/>
</dbReference>
<protein>
    <submittedName>
        <fullName evidence="2">Uncharacterized protein</fullName>
    </submittedName>
</protein>
<feature type="region of interest" description="Disordered" evidence="1">
    <location>
        <begin position="56"/>
        <end position="160"/>
    </location>
</feature>
<evidence type="ECO:0000313" key="2">
    <source>
        <dbReference type="EMBL" id="KAK8395638.1"/>
    </source>
</evidence>
<feature type="compositionally biased region" description="Basic and acidic residues" evidence="1">
    <location>
        <begin position="59"/>
        <end position="85"/>
    </location>
</feature>